<dbReference type="InterPro" id="IPR029060">
    <property type="entry name" value="PIN-like_dom_sf"/>
</dbReference>
<dbReference type="Gene3D" id="3.40.50.1010">
    <property type="entry name" value="5'-nuclease"/>
    <property type="match status" value="1"/>
</dbReference>
<gene>
    <name evidence="2" type="primary">vapC_3</name>
    <name evidence="2" type="ORF">MBCUR_08650</name>
</gene>
<name>A0A166B345_9EURY</name>
<sequence>MILVDSNYIISLFIDSEKNHKRAKKLFERLSDNKLVITNTILIETMNLVIDRLNHNIKALTEIYNIIKRDFKIIYEDKNLIEKSMKTVIKYNGTIGLADAISIEVMKELNIYEIFSFDKHFDNKEKIVRIH</sequence>
<evidence type="ECO:0000313" key="2">
    <source>
        <dbReference type="EMBL" id="KZX12809.1"/>
    </source>
</evidence>
<dbReference type="SUPFAM" id="SSF88723">
    <property type="entry name" value="PIN domain-like"/>
    <property type="match status" value="1"/>
</dbReference>
<protein>
    <submittedName>
        <fullName evidence="2">tRNA(FMet)-specific endonuclease VapC</fullName>
    </submittedName>
</protein>
<reference evidence="2 3" key="1">
    <citation type="submission" date="2016-04" db="EMBL/GenBank/DDBJ databases">
        <title>Genome sequence of Methanobrevibacter curvatus DSM 11111.</title>
        <authorList>
            <person name="Poehlein A."/>
            <person name="Seedorf H."/>
            <person name="Daniel R."/>
        </authorList>
    </citation>
    <scope>NUCLEOTIDE SEQUENCE [LARGE SCALE GENOMIC DNA]</scope>
    <source>
        <strain evidence="2 3">DSM 11111</strain>
    </source>
</reference>
<dbReference type="OrthoDB" id="41298at2157"/>
<dbReference type="Proteomes" id="UP000077245">
    <property type="component" value="Unassembled WGS sequence"/>
</dbReference>
<evidence type="ECO:0000259" key="1">
    <source>
        <dbReference type="Pfam" id="PF01850"/>
    </source>
</evidence>
<dbReference type="Pfam" id="PF01850">
    <property type="entry name" value="PIN"/>
    <property type="match status" value="1"/>
</dbReference>
<accession>A0A166B345</accession>
<organism evidence="2 3">
    <name type="scientific">Methanobrevibacter curvatus</name>
    <dbReference type="NCBI Taxonomy" id="49547"/>
    <lineage>
        <taxon>Archaea</taxon>
        <taxon>Methanobacteriati</taxon>
        <taxon>Methanobacteriota</taxon>
        <taxon>Methanomada group</taxon>
        <taxon>Methanobacteria</taxon>
        <taxon>Methanobacteriales</taxon>
        <taxon>Methanobacteriaceae</taxon>
        <taxon>Methanobrevibacter</taxon>
    </lineage>
</organism>
<dbReference type="RefSeq" id="WP_067090668.1">
    <property type="nucleotide sequence ID" value="NZ_LWMV01000160.1"/>
</dbReference>
<dbReference type="AlphaFoldDB" id="A0A166B345"/>
<keyword evidence="2" id="KW-0255">Endonuclease</keyword>
<dbReference type="GO" id="GO:0004521">
    <property type="term" value="F:RNA endonuclease activity"/>
    <property type="evidence" value="ECO:0007669"/>
    <property type="project" value="InterPro"/>
</dbReference>
<feature type="domain" description="PIN" evidence="1">
    <location>
        <begin position="2"/>
        <end position="125"/>
    </location>
</feature>
<dbReference type="PANTHER" id="PTHR42188">
    <property type="entry name" value="23S RRNA-SPECIFIC ENDONUCLEASE VAPC20"/>
    <property type="match status" value="1"/>
</dbReference>
<keyword evidence="2" id="KW-0378">Hydrolase</keyword>
<dbReference type="EMBL" id="LWMV01000160">
    <property type="protein sequence ID" value="KZX12809.1"/>
    <property type="molecule type" value="Genomic_DNA"/>
</dbReference>
<evidence type="ECO:0000313" key="3">
    <source>
        <dbReference type="Proteomes" id="UP000077245"/>
    </source>
</evidence>
<dbReference type="InterPro" id="IPR039018">
    <property type="entry name" value="VapC20-like"/>
</dbReference>
<dbReference type="InterPro" id="IPR002716">
    <property type="entry name" value="PIN_dom"/>
</dbReference>
<keyword evidence="2" id="KW-0540">Nuclease</keyword>
<dbReference type="STRING" id="49547.MBCUR_08650"/>
<comment type="caution">
    <text evidence="2">The sequence shown here is derived from an EMBL/GenBank/DDBJ whole genome shotgun (WGS) entry which is preliminary data.</text>
</comment>
<keyword evidence="3" id="KW-1185">Reference proteome</keyword>
<dbReference type="PATRIC" id="fig|49547.3.peg.932"/>
<proteinExistence type="predicted"/>
<dbReference type="PANTHER" id="PTHR42188:SF1">
    <property type="entry name" value="23S RRNA-SPECIFIC ENDONUCLEASE VAPC20"/>
    <property type="match status" value="1"/>
</dbReference>
<dbReference type="GO" id="GO:0016075">
    <property type="term" value="P:rRNA catabolic process"/>
    <property type="evidence" value="ECO:0007669"/>
    <property type="project" value="TreeGrafter"/>
</dbReference>